<dbReference type="OrthoDB" id="495661at2759"/>
<gene>
    <name evidence="3" type="primary">SUFE</name>
    <name evidence="3" type="ORF">OSTLU_95454</name>
</gene>
<dbReference type="HOGENOM" id="CLU_2429981_0_0_1"/>
<dbReference type="EMBL" id="CP000582">
    <property type="protein sequence ID" value="ABO94710.1"/>
    <property type="molecule type" value="Genomic_DNA"/>
</dbReference>
<dbReference type="OMA" id="HTTEWPT"/>
<feature type="domain" description="Fe-S metabolism associated" evidence="2">
    <location>
        <begin position="20"/>
        <end position="103"/>
    </location>
</feature>
<dbReference type="SUPFAM" id="SSF82649">
    <property type="entry name" value="SufE/NifU"/>
    <property type="match status" value="1"/>
</dbReference>
<evidence type="ECO:0000259" key="2">
    <source>
        <dbReference type="Pfam" id="PF02657"/>
    </source>
</evidence>
<organism evidence="3 4">
    <name type="scientific">Ostreococcus lucimarinus (strain CCE9901)</name>
    <dbReference type="NCBI Taxonomy" id="436017"/>
    <lineage>
        <taxon>Eukaryota</taxon>
        <taxon>Viridiplantae</taxon>
        <taxon>Chlorophyta</taxon>
        <taxon>Mamiellophyceae</taxon>
        <taxon>Mamiellales</taxon>
        <taxon>Bathycoccaceae</taxon>
        <taxon>Ostreococcus</taxon>
    </lineage>
</organism>
<accession>A4RSX6</accession>
<proteinExistence type="inferred from homology"/>
<sequence>MIVTRYVLHTTEWPTLILLQVPGCVSQVWIVPSFRGGLVYYEAESDSQLTKGLAALLIKGLSGNSPQDIAEVKPEFLGELGLKTALTPSRTNGLLNMLNLMQMQARSFI</sequence>
<keyword evidence="4" id="KW-1185">Reference proteome</keyword>
<evidence type="ECO:0000256" key="1">
    <source>
        <dbReference type="ARBA" id="ARBA00010282"/>
    </source>
</evidence>
<dbReference type="PANTHER" id="PTHR43597:SF5">
    <property type="entry name" value="SUFE-LIKE PROTEIN 2, CHLOROPLASTIC"/>
    <property type="match status" value="1"/>
</dbReference>
<name>A4RSX6_OSTLU</name>
<comment type="similarity">
    <text evidence="1">Belongs to the SufE family.</text>
</comment>
<dbReference type="PANTHER" id="PTHR43597">
    <property type="entry name" value="SULFUR ACCEPTOR PROTEIN CSDE"/>
    <property type="match status" value="1"/>
</dbReference>
<evidence type="ECO:0000313" key="3">
    <source>
        <dbReference type="EMBL" id="ABO94710.1"/>
    </source>
</evidence>
<dbReference type="AlphaFoldDB" id="A4RSX6"/>
<dbReference type="Proteomes" id="UP000001568">
    <property type="component" value="Chromosome 2"/>
</dbReference>
<reference evidence="3 4" key="1">
    <citation type="journal article" date="2007" name="Proc. Natl. Acad. Sci. U.S.A.">
        <title>The tiny eukaryote Ostreococcus provides genomic insights into the paradox of plankton speciation.</title>
        <authorList>
            <person name="Palenik B."/>
            <person name="Grimwood J."/>
            <person name="Aerts A."/>
            <person name="Rouze P."/>
            <person name="Salamov A."/>
            <person name="Putnam N."/>
            <person name="Dupont C."/>
            <person name="Jorgensen R."/>
            <person name="Derelle E."/>
            <person name="Rombauts S."/>
            <person name="Zhou K."/>
            <person name="Otillar R."/>
            <person name="Merchant S.S."/>
            <person name="Podell S."/>
            <person name="Gaasterland T."/>
            <person name="Napoli C."/>
            <person name="Gendler K."/>
            <person name="Manuell A."/>
            <person name="Tai V."/>
            <person name="Vallon O."/>
            <person name="Piganeau G."/>
            <person name="Jancek S."/>
            <person name="Heijde M."/>
            <person name="Jabbari K."/>
            <person name="Bowler C."/>
            <person name="Lohr M."/>
            <person name="Robbens S."/>
            <person name="Werner G."/>
            <person name="Dubchak I."/>
            <person name="Pazour G.J."/>
            <person name="Ren Q."/>
            <person name="Paulsen I."/>
            <person name="Delwiche C."/>
            <person name="Schmutz J."/>
            <person name="Rokhsar D."/>
            <person name="Van de Peer Y."/>
            <person name="Moreau H."/>
            <person name="Grigoriev I.V."/>
        </authorList>
    </citation>
    <scope>NUCLEOTIDE SEQUENCE [LARGE SCALE GENOMIC DNA]</scope>
    <source>
        <strain evidence="3 4">CCE9901</strain>
    </source>
</reference>
<dbReference type="KEGG" id="olu:OSTLU_95454"/>
<dbReference type="InterPro" id="IPR003808">
    <property type="entry name" value="Fe-S_metab-assoc_dom"/>
</dbReference>
<dbReference type="RefSeq" id="XP_001416417.1">
    <property type="nucleotide sequence ID" value="XM_001416380.1"/>
</dbReference>
<dbReference type="Gene3D" id="3.90.1010.10">
    <property type="match status" value="1"/>
</dbReference>
<dbReference type="STRING" id="436017.A4RSX6"/>
<dbReference type="Gramene" id="ABO94710">
    <property type="protein sequence ID" value="ABO94710"/>
    <property type="gene ID" value="OSTLU_95454"/>
</dbReference>
<protein>
    <submittedName>
        <fullName evidence="3">Conserved protein probably involved in Fe-S center assembly</fullName>
    </submittedName>
</protein>
<dbReference type="Pfam" id="PF02657">
    <property type="entry name" value="SufE"/>
    <property type="match status" value="1"/>
</dbReference>
<evidence type="ECO:0000313" key="4">
    <source>
        <dbReference type="Proteomes" id="UP000001568"/>
    </source>
</evidence>
<dbReference type="GeneID" id="5000436"/>